<name>A0A239ZP99_9STAP</name>
<keyword evidence="1" id="KW-0175">Coiled coil</keyword>
<gene>
    <name evidence="2" type="ORF">SAMEA4384403_01732</name>
</gene>
<reference evidence="2 3" key="1">
    <citation type="submission" date="2017-06" db="EMBL/GenBank/DDBJ databases">
        <authorList>
            <consortium name="Pathogen Informatics"/>
        </authorList>
    </citation>
    <scope>NUCLEOTIDE SEQUENCE [LARGE SCALE GENOMIC DNA]</scope>
    <source>
        <strain evidence="2 3">NCTC13839</strain>
    </source>
</reference>
<accession>A0A239ZP99</accession>
<dbReference type="OrthoDB" id="2414178at2"/>
<dbReference type="Proteomes" id="UP000242084">
    <property type="component" value="Chromosome 1"/>
</dbReference>
<feature type="coiled-coil region" evidence="1">
    <location>
        <begin position="166"/>
        <end position="210"/>
    </location>
</feature>
<evidence type="ECO:0000313" key="2">
    <source>
        <dbReference type="EMBL" id="SNV72668.1"/>
    </source>
</evidence>
<keyword evidence="2" id="KW-0449">Lipoprotein</keyword>
<keyword evidence="3" id="KW-1185">Reference proteome</keyword>
<dbReference type="AlphaFoldDB" id="A0A239ZP99"/>
<dbReference type="Pfam" id="PF10368">
    <property type="entry name" value="YkyA"/>
    <property type="match status" value="1"/>
</dbReference>
<evidence type="ECO:0000313" key="3">
    <source>
        <dbReference type="Proteomes" id="UP000242084"/>
    </source>
</evidence>
<dbReference type="SUPFAM" id="SSF140423">
    <property type="entry name" value="MW0975(SA0943)-like"/>
    <property type="match status" value="1"/>
</dbReference>
<proteinExistence type="predicted"/>
<protein>
    <submittedName>
        <fullName evidence="2">Putative lipoprotein</fullName>
    </submittedName>
</protein>
<organism evidence="2 3">
    <name type="scientific">Mammaliicoccus stepanovicii</name>
    <dbReference type="NCBI Taxonomy" id="643214"/>
    <lineage>
        <taxon>Bacteria</taxon>
        <taxon>Bacillati</taxon>
        <taxon>Bacillota</taxon>
        <taxon>Bacilli</taxon>
        <taxon>Bacillales</taxon>
        <taxon>Staphylococcaceae</taxon>
        <taxon>Mammaliicoccus</taxon>
    </lineage>
</organism>
<sequence>MIGKKLLTVTLTTSIILTACSQSTDSLEAYYNKLDKANQKESVIVDLNKKMKSLEMKKVKKIQELNKAKGNDFNTKAKNITDGIDDREAIINKEEKALAESEKIYKSSKKEFNAIEDKDQKKEAKELKTALDKKYALHEKVISGYKNVLKAEKNLFGYLSRPNATQKEADERSKELSEQNKKVEKVVTDYQEILKKVQKEKKDVADLLDK</sequence>
<dbReference type="Gene3D" id="1.20.120.570">
    <property type="entry name" value="YkyA-like"/>
    <property type="match status" value="1"/>
</dbReference>
<dbReference type="InterPro" id="IPR019454">
    <property type="entry name" value="Lipoprot_YkyA-like"/>
</dbReference>
<dbReference type="KEGG" id="sste:SAMEA4384403_1732"/>
<dbReference type="PROSITE" id="PS51257">
    <property type="entry name" value="PROKAR_LIPOPROTEIN"/>
    <property type="match status" value="1"/>
</dbReference>
<dbReference type="EMBL" id="LT906462">
    <property type="protein sequence ID" value="SNV72668.1"/>
    <property type="molecule type" value="Genomic_DNA"/>
</dbReference>
<feature type="coiled-coil region" evidence="1">
    <location>
        <begin position="37"/>
        <end position="111"/>
    </location>
</feature>
<evidence type="ECO:0000256" key="1">
    <source>
        <dbReference type="SAM" id="Coils"/>
    </source>
</evidence>
<dbReference type="RefSeq" id="WP_095088661.1">
    <property type="nucleotide sequence ID" value="NZ_BMDM01000004.1"/>
</dbReference>
<dbReference type="InterPro" id="IPR036785">
    <property type="entry name" value="YkyA-like_sf"/>
</dbReference>